<dbReference type="PANTHER" id="PTHR15503">
    <property type="entry name" value="LDOC1 RELATED"/>
    <property type="match status" value="1"/>
</dbReference>
<dbReference type="InterPro" id="IPR000477">
    <property type="entry name" value="RT_dom"/>
</dbReference>
<dbReference type="InterPro" id="IPR032567">
    <property type="entry name" value="RTL1-rel"/>
</dbReference>
<dbReference type="Pfam" id="PF03732">
    <property type="entry name" value="Retrotrans_gag"/>
    <property type="match status" value="1"/>
</dbReference>
<accession>A0ABD0QH61</accession>
<gene>
    <name evidence="8" type="ORF">M9458_017242</name>
</gene>
<dbReference type="CDD" id="cd01647">
    <property type="entry name" value="RT_LTR"/>
    <property type="match status" value="1"/>
</dbReference>
<proteinExistence type="inferred from homology"/>
<dbReference type="Gene3D" id="3.30.70.270">
    <property type="match status" value="2"/>
</dbReference>
<dbReference type="InterPro" id="IPR043128">
    <property type="entry name" value="Rev_trsase/Diguanyl_cyclase"/>
</dbReference>
<evidence type="ECO:0000313" key="9">
    <source>
        <dbReference type="Proteomes" id="UP001529510"/>
    </source>
</evidence>
<feature type="compositionally biased region" description="Basic and acidic residues" evidence="4">
    <location>
        <begin position="456"/>
        <end position="465"/>
    </location>
</feature>
<dbReference type="CDD" id="cd00303">
    <property type="entry name" value="retropepsin_like"/>
    <property type="match status" value="1"/>
</dbReference>
<evidence type="ECO:0000256" key="1">
    <source>
        <dbReference type="ARBA" id="ARBA00010879"/>
    </source>
</evidence>
<dbReference type="InterPro" id="IPR021109">
    <property type="entry name" value="Peptidase_aspartic_dom_sf"/>
</dbReference>
<feature type="compositionally biased region" description="Polar residues" evidence="4">
    <location>
        <begin position="445"/>
        <end position="455"/>
    </location>
</feature>
<feature type="non-terminal residue" evidence="8">
    <location>
        <position position="984"/>
    </location>
</feature>
<dbReference type="FunFam" id="3.30.70.270:FF:000020">
    <property type="entry name" value="Transposon Tf2-6 polyprotein-like Protein"/>
    <property type="match status" value="1"/>
</dbReference>
<evidence type="ECO:0000256" key="4">
    <source>
        <dbReference type="SAM" id="MobiDB-lite"/>
    </source>
</evidence>
<comment type="similarity">
    <text evidence="1">Belongs to the beta type-B retroviral polymerase family. HERV class-II K(HML-2) pol subfamily.</text>
</comment>
<evidence type="ECO:0000259" key="7">
    <source>
        <dbReference type="Pfam" id="PF17919"/>
    </source>
</evidence>
<dbReference type="EC" id="3.1.26.4" evidence="2"/>
<dbReference type="InterPro" id="IPR041577">
    <property type="entry name" value="RT_RNaseH_2"/>
</dbReference>
<comment type="caution">
    <text evidence="8">The sequence shown here is derived from an EMBL/GenBank/DDBJ whole genome shotgun (WGS) entry which is preliminary data.</text>
</comment>
<feature type="domain" description="Retrotransposon gag" evidence="6">
    <location>
        <begin position="259"/>
        <end position="350"/>
    </location>
</feature>
<feature type="domain" description="Reverse transcriptase" evidence="5">
    <location>
        <begin position="700"/>
        <end position="771"/>
    </location>
</feature>
<dbReference type="Proteomes" id="UP001529510">
    <property type="component" value="Unassembled WGS sequence"/>
</dbReference>
<dbReference type="InterPro" id="IPR043502">
    <property type="entry name" value="DNA/RNA_pol_sf"/>
</dbReference>
<dbReference type="Gene3D" id="2.40.70.10">
    <property type="entry name" value="Acid Proteases"/>
    <property type="match status" value="1"/>
</dbReference>
<dbReference type="SUPFAM" id="SSF56672">
    <property type="entry name" value="DNA/RNA polymerases"/>
    <property type="match status" value="1"/>
</dbReference>
<keyword evidence="9" id="KW-1185">Reference proteome</keyword>
<evidence type="ECO:0000256" key="2">
    <source>
        <dbReference type="ARBA" id="ARBA00012180"/>
    </source>
</evidence>
<dbReference type="SUPFAM" id="SSF50630">
    <property type="entry name" value="Acid proteases"/>
    <property type="match status" value="1"/>
</dbReference>
<feature type="region of interest" description="Disordered" evidence="4">
    <location>
        <begin position="443"/>
        <end position="476"/>
    </location>
</feature>
<dbReference type="GO" id="GO:0004523">
    <property type="term" value="F:RNA-DNA hybrid ribonuclease activity"/>
    <property type="evidence" value="ECO:0007669"/>
    <property type="project" value="UniProtKB-EC"/>
</dbReference>
<feature type="domain" description="Reverse transcriptase/retrotransposon-derived protein RNase H-like" evidence="7">
    <location>
        <begin position="910"/>
        <end position="981"/>
    </location>
</feature>
<evidence type="ECO:0000256" key="3">
    <source>
        <dbReference type="SAM" id="Coils"/>
    </source>
</evidence>
<dbReference type="Pfam" id="PF08284">
    <property type="entry name" value="RVP_2"/>
    <property type="match status" value="1"/>
</dbReference>
<dbReference type="FunFam" id="3.30.70.270:FF:000003">
    <property type="entry name" value="Transposon Ty3-G Gag-Pol polyprotein"/>
    <property type="match status" value="1"/>
</dbReference>
<evidence type="ECO:0000313" key="8">
    <source>
        <dbReference type="EMBL" id="KAL0185572.1"/>
    </source>
</evidence>
<reference evidence="8 9" key="1">
    <citation type="submission" date="2024-05" db="EMBL/GenBank/DDBJ databases">
        <title>Genome sequencing and assembly of Indian major carp, Cirrhinus mrigala (Hamilton, 1822).</title>
        <authorList>
            <person name="Mohindra V."/>
            <person name="Chowdhury L.M."/>
            <person name="Lal K."/>
            <person name="Jena J.K."/>
        </authorList>
    </citation>
    <scope>NUCLEOTIDE SEQUENCE [LARGE SCALE GENOMIC DNA]</scope>
    <source>
        <strain evidence="8">CM1030</strain>
        <tissue evidence="8">Blood</tissue>
    </source>
</reference>
<feature type="compositionally biased region" description="Polar residues" evidence="4">
    <location>
        <begin position="386"/>
        <end position="402"/>
    </location>
</feature>
<keyword evidence="3" id="KW-0175">Coiled coil</keyword>
<evidence type="ECO:0000259" key="5">
    <source>
        <dbReference type="Pfam" id="PF00078"/>
    </source>
</evidence>
<dbReference type="EMBL" id="JAMKFB020000008">
    <property type="protein sequence ID" value="KAL0185572.1"/>
    <property type="molecule type" value="Genomic_DNA"/>
</dbReference>
<feature type="region of interest" description="Disordered" evidence="4">
    <location>
        <begin position="380"/>
        <end position="402"/>
    </location>
</feature>
<organism evidence="8 9">
    <name type="scientific">Cirrhinus mrigala</name>
    <name type="common">Mrigala</name>
    <dbReference type="NCBI Taxonomy" id="683832"/>
    <lineage>
        <taxon>Eukaryota</taxon>
        <taxon>Metazoa</taxon>
        <taxon>Chordata</taxon>
        <taxon>Craniata</taxon>
        <taxon>Vertebrata</taxon>
        <taxon>Euteleostomi</taxon>
        <taxon>Actinopterygii</taxon>
        <taxon>Neopterygii</taxon>
        <taxon>Teleostei</taxon>
        <taxon>Ostariophysi</taxon>
        <taxon>Cypriniformes</taxon>
        <taxon>Cyprinidae</taxon>
        <taxon>Labeoninae</taxon>
        <taxon>Labeonini</taxon>
        <taxon>Cirrhinus</taxon>
    </lineage>
</organism>
<dbReference type="Pfam" id="PF17919">
    <property type="entry name" value="RT_RNaseH_2"/>
    <property type="match status" value="1"/>
</dbReference>
<dbReference type="AlphaFoldDB" id="A0ABD0QH61"/>
<dbReference type="Pfam" id="PF00078">
    <property type="entry name" value="RVT_1"/>
    <property type="match status" value="2"/>
</dbReference>
<name>A0ABD0QH61_CIRMR</name>
<evidence type="ECO:0000259" key="6">
    <source>
        <dbReference type="Pfam" id="PF03732"/>
    </source>
</evidence>
<dbReference type="Gene3D" id="3.10.10.10">
    <property type="entry name" value="HIV Type 1 Reverse Transcriptase, subunit A, domain 1"/>
    <property type="match status" value="1"/>
</dbReference>
<feature type="coiled-coil region" evidence="3">
    <location>
        <begin position="149"/>
        <end position="176"/>
    </location>
</feature>
<feature type="domain" description="Reverse transcriptase" evidence="5">
    <location>
        <begin position="777"/>
        <end position="845"/>
    </location>
</feature>
<dbReference type="PANTHER" id="PTHR15503:SF22">
    <property type="entry name" value="TRANSPOSON TY3-I GAG POLYPROTEIN"/>
    <property type="match status" value="1"/>
</dbReference>
<protein>
    <recommendedName>
        <fullName evidence="2">ribonuclease H</fullName>
        <ecNumber evidence="2">3.1.26.4</ecNumber>
    </recommendedName>
</protein>
<sequence length="984" mass="108953">MELCEFAINLSHAPSHVRSRGPGSNLTQVFKQDVGVCLAPDTEFMFDSTSGPIFIATHVSKLSALRSAYLPICVRVRTWISWWKSLLLIGAFSDQLRDLPAHSCTSAFEFSVTLQGDSSRTFHFSSSLRDRMSGPEMVPADLEQLWGVIQQQAVEIMSLRQEMVGLRAEVTALRAETAGLQAECGALQSDLTTLQADYDDLAAAQIAPAEPIRPAQQPKISLPDKWDGSDARCDVFLTNLSLIEFQPSRYPTDHSRIALLVSLLTGQAAEWAAAVLKANSDSAHSYPAFTTQLRAAFQHPESEVEVDSRLYHLRQGERSVSRYTTEFRTLSVQTTWSDAALRTAYYEGLSIRLKDELAVRELPDTLEGMIQLALRVDQRMRHHSPRTNPVSRSSTGTIPRTRTLDSPVTYAVAAPSPPPPIASEAHSTGAGEPMQIGRTSLRFITPSSDLPSSSGKRPDQVERGRSLPGPVTKKPCPAESRMLLQVSILVGHQRIVTTAFVDSGAAGNFIDQDYAAQLGIETEVLSQPLTITAIDGRPLNFSPVIRRTKEIHLVIGNHTEKIQLYITKITSPPVILGHPWLITHDPFISWTNNKIELCLRAQVGTCSGESEASDINLEEVPVPYRDLAEVFSKRSADQLPPHRPYDLAIDLVPGAVPPRGRLYSLSATEHQAMEEYVAEGLRAGTIRPSSSLAAAGFFFVKKKDGGLRPCVDYRGLNQITIKNRHPLPLTNTALDALSGARFFTKLDLRSAYNLVRIREGDEWKTAFITPTGHYETLFINDVLRDMLGRWCYAYLDDILIYSKTLEEHTQHVRAVLRRLLAHQLYCKLEKCAFHQHSTTFLGFVISSQGVAMDPQKLEAVRSWPLPTSLKQLQRFLGFANFYRRFIQGFSATAAPLTALTKPSHGAFHLTPEAIQAFKTLCNLFTTAPVLTHPNPDKPFVVEVDASDVGVGAVLSQRGPDGKLHPCSFFSRKFNPTQQRYGVGD</sequence>
<dbReference type="InterPro" id="IPR005162">
    <property type="entry name" value="Retrotrans_gag_dom"/>
</dbReference>